<feature type="signal peptide" evidence="1">
    <location>
        <begin position="1"/>
        <end position="20"/>
    </location>
</feature>
<dbReference type="HOGENOM" id="CLU_762635_0_0_11"/>
<keyword evidence="1" id="KW-0732">Signal</keyword>
<dbReference type="OrthoDB" id="1824882at2"/>
<evidence type="ECO:0008006" key="4">
    <source>
        <dbReference type="Google" id="ProtNLM"/>
    </source>
</evidence>
<dbReference type="RefSeq" id="WP_038503223.1">
    <property type="nucleotide sequence ID" value="NZ_CP007490.1"/>
</dbReference>
<dbReference type="AlphaFoldDB" id="A0A060JHQ1"/>
<evidence type="ECO:0000313" key="3">
    <source>
        <dbReference type="Proteomes" id="UP000067708"/>
    </source>
</evidence>
<dbReference type="Gene3D" id="3.80.10.10">
    <property type="entry name" value="Ribonuclease Inhibitor"/>
    <property type="match status" value="1"/>
</dbReference>
<accession>A0A060JHQ1</accession>
<dbReference type="STRING" id="529884.Rhola_00012700"/>
<dbReference type="Proteomes" id="UP000067708">
    <property type="component" value="Chromosome"/>
</dbReference>
<gene>
    <name evidence="2" type="ORF">Rhola_00012700</name>
</gene>
<proteinExistence type="predicted"/>
<keyword evidence="3" id="KW-1185">Reference proteome</keyword>
<reference evidence="2 3" key="1">
    <citation type="journal article" date="2014" name="Int. J. Syst. Evol. Microbiol.">
        <title>Rhodoluna lacicola gen. nov., sp. nov., a planktonic freshwater bacterium with stream-lined genome.</title>
        <authorList>
            <person name="Hahn M."/>
            <person name="Schmidt J."/>
            <person name="Taipale S.J."/>
            <person name="Doolittle W.F."/>
            <person name="Koll U."/>
        </authorList>
    </citation>
    <scope>NUCLEOTIDE SEQUENCE [LARGE SCALE GENOMIC DNA]</scope>
    <source>
        <strain evidence="2 3">MWH-Ta8</strain>
    </source>
</reference>
<name>A0A060JHQ1_9MICO</name>
<dbReference type="KEGG" id="rla:Rhola_00012700"/>
<feature type="chain" id="PRO_5039078290" description="Leucine rich repeat" evidence="1">
    <location>
        <begin position="21"/>
        <end position="363"/>
    </location>
</feature>
<dbReference type="InterPro" id="IPR026906">
    <property type="entry name" value="LRR_5"/>
</dbReference>
<dbReference type="Pfam" id="PF13306">
    <property type="entry name" value="LRR_5"/>
    <property type="match status" value="1"/>
</dbReference>
<dbReference type="InterPro" id="IPR032675">
    <property type="entry name" value="LRR_dom_sf"/>
</dbReference>
<evidence type="ECO:0000256" key="1">
    <source>
        <dbReference type="SAM" id="SignalP"/>
    </source>
</evidence>
<sequence>MKSLTAAALAFVLAISSALASPLAANAAVVTVNCSTSGTFTVTDSVVTSSTLCVGQVEIPAGVTAVAANVFKDSGVTSVKFPASFTTLGDLAFANSANLSEVTFRGNAPTLGTTPFASIAAGAKVNFYSPATGFGAAGSLWNGLLVNDLTPLPPFAVSADVTRNSWRQGNTVIATASVNRAEATLVYSWYRCTDPITATSGGVVRTTVPVGCLEIPSVVSNSYVLPVTDVGWYITMQVKASYNNVTVNYIAANPNPVLVAQTSAKVLSKIGGYAATAISPTTIMKLRIKGIMVTNPGYQRLHCVGDVTGFAKSAQQLKLATSRAKAACTYAKTLYPYLTITYAGKQSKTTGTKARLVNYTLVP</sequence>
<protein>
    <recommendedName>
        <fullName evidence="4">Leucine rich repeat</fullName>
    </recommendedName>
</protein>
<dbReference type="EMBL" id="CP007490">
    <property type="protein sequence ID" value="AIC48062.1"/>
    <property type="molecule type" value="Genomic_DNA"/>
</dbReference>
<organism evidence="2 3">
    <name type="scientific">Rhodoluna lacicola</name>
    <dbReference type="NCBI Taxonomy" id="529884"/>
    <lineage>
        <taxon>Bacteria</taxon>
        <taxon>Bacillati</taxon>
        <taxon>Actinomycetota</taxon>
        <taxon>Actinomycetes</taxon>
        <taxon>Micrococcales</taxon>
        <taxon>Microbacteriaceae</taxon>
        <taxon>Luna cluster</taxon>
        <taxon>Luna-1 subcluster</taxon>
        <taxon>Rhodoluna</taxon>
    </lineage>
</organism>
<evidence type="ECO:0000313" key="2">
    <source>
        <dbReference type="EMBL" id="AIC48062.1"/>
    </source>
</evidence>